<evidence type="ECO:0000256" key="3">
    <source>
        <dbReference type="ARBA" id="ARBA00023163"/>
    </source>
</evidence>
<reference evidence="6 7" key="1">
    <citation type="submission" date="2014-01" db="EMBL/GenBank/DDBJ databases">
        <title>Isolation of Serratia multitudinisentens RB-25 from Ex-Landfill site.</title>
        <authorList>
            <person name="Robson E.H.J."/>
        </authorList>
    </citation>
    <scope>NUCLEOTIDE SEQUENCE [LARGE SCALE GENOMIC DNA]</scope>
    <source>
        <strain evidence="6 7">RB-25</strain>
    </source>
</reference>
<dbReference type="InterPro" id="IPR050109">
    <property type="entry name" value="HTH-type_TetR-like_transc_reg"/>
</dbReference>
<gene>
    <name evidence="6" type="ORF">Z042_14460</name>
</gene>
<dbReference type="GO" id="GO:0000976">
    <property type="term" value="F:transcription cis-regulatory region binding"/>
    <property type="evidence" value="ECO:0007669"/>
    <property type="project" value="TreeGrafter"/>
</dbReference>
<protein>
    <recommendedName>
        <fullName evidence="5">HTH tetR-type domain-containing protein</fullName>
    </recommendedName>
</protein>
<dbReference type="STRING" id="1441930.Z042_14460"/>
<evidence type="ECO:0000313" key="6">
    <source>
        <dbReference type="EMBL" id="AHG20682.2"/>
    </source>
</evidence>
<evidence type="ECO:0000313" key="7">
    <source>
        <dbReference type="Proteomes" id="UP000019030"/>
    </source>
</evidence>
<dbReference type="eggNOG" id="COG1309">
    <property type="taxonomic scope" value="Bacteria"/>
</dbReference>
<evidence type="ECO:0000256" key="4">
    <source>
        <dbReference type="PROSITE-ProRule" id="PRU00335"/>
    </source>
</evidence>
<dbReference type="GO" id="GO:0003700">
    <property type="term" value="F:DNA-binding transcription factor activity"/>
    <property type="evidence" value="ECO:0007669"/>
    <property type="project" value="TreeGrafter"/>
</dbReference>
<dbReference type="PANTHER" id="PTHR30055">
    <property type="entry name" value="HTH-TYPE TRANSCRIPTIONAL REGULATOR RUTR"/>
    <property type="match status" value="1"/>
</dbReference>
<dbReference type="Pfam" id="PF00440">
    <property type="entry name" value="TetR_N"/>
    <property type="match status" value="1"/>
</dbReference>
<dbReference type="InterPro" id="IPR001647">
    <property type="entry name" value="HTH_TetR"/>
</dbReference>
<feature type="domain" description="HTH tetR-type" evidence="5">
    <location>
        <begin position="10"/>
        <end position="70"/>
    </location>
</feature>
<evidence type="ECO:0000259" key="5">
    <source>
        <dbReference type="PROSITE" id="PS50977"/>
    </source>
</evidence>
<organism evidence="6 7">
    <name type="scientific">Chania multitudinisentens RB-25</name>
    <dbReference type="NCBI Taxonomy" id="1441930"/>
    <lineage>
        <taxon>Bacteria</taxon>
        <taxon>Pseudomonadati</taxon>
        <taxon>Pseudomonadota</taxon>
        <taxon>Gammaproteobacteria</taxon>
        <taxon>Enterobacterales</taxon>
        <taxon>Yersiniaceae</taxon>
        <taxon>Chania</taxon>
    </lineage>
</organism>
<sequence length="205" mass="23092">MVTKRGRNRQQTETDILAAVARVLAREGFTGIGVNAIAHEANVDKVLIYRYFGGLPQLLESFGLSGNFWPSVDQLLEGLELEPLPPAQRLQLFFERFIDVLRTRPLTLEILAMEITAPNELTATLDAAREKWGQDLAQRLAGDRLITSNWNINISLLVAGIQYLLLRARKTAVFSGMAIQEDDGWMEIKKSLAWLCARMAHQEEE</sequence>
<dbReference type="PANTHER" id="PTHR30055:SF234">
    <property type="entry name" value="HTH-TYPE TRANSCRIPTIONAL REGULATOR BETI"/>
    <property type="match status" value="1"/>
</dbReference>
<accession>W0LEI2</accession>
<keyword evidence="2 4" id="KW-0238">DNA-binding</keyword>
<dbReference type="InterPro" id="IPR009057">
    <property type="entry name" value="Homeodomain-like_sf"/>
</dbReference>
<dbReference type="EMBL" id="CP007044">
    <property type="protein sequence ID" value="AHG20682.2"/>
    <property type="molecule type" value="Genomic_DNA"/>
</dbReference>
<reference evidence="6 7" key="2">
    <citation type="submission" date="2015-03" db="EMBL/GenBank/DDBJ databases">
        <authorList>
            <person name="Chan K.-G."/>
        </authorList>
    </citation>
    <scope>NUCLEOTIDE SEQUENCE [LARGE SCALE GENOMIC DNA]</scope>
    <source>
        <strain evidence="6 7">RB-25</strain>
    </source>
</reference>
<dbReference type="AlphaFoldDB" id="W0LEI2"/>
<keyword evidence="7" id="KW-1185">Reference proteome</keyword>
<name>W0LEI2_9GAMM</name>
<dbReference type="KEGG" id="sfo:Z042_14460"/>
<keyword evidence="1" id="KW-0805">Transcription regulation</keyword>
<dbReference type="PROSITE" id="PS50977">
    <property type="entry name" value="HTH_TETR_2"/>
    <property type="match status" value="1"/>
</dbReference>
<dbReference type="Proteomes" id="UP000019030">
    <property type="component" value="Chromosome"/>
</dbReference>
<feature type="DNA-binding region" description="H-T-H motif" evidence="4">
    <location>
        <begin position="33"/>
        <end position="52"/>
    </location>
</feature>
<dbReference type="SUPFAM" id="SSF46689">
    <property type="entry name" value="Homeodomain-like"/>
    <property type="match status" value="1"/>
</dbReference>
<evidence type="ECO:0000256" key="2">
    <source>
        <dbReference type="ARBA" id="ARBA00023125"/>
    </source>
</evidence>
<dbReference type="Gene3D" id="1.10.357.10">
    <property type="entry name" value="Tetracycline Repressor, domain 2"/>
    <property type="match status" value="1"/>
</dbReference>
<proteinExistence type="predicted"/>
<dbReference type="HOGENOM" id="CLU_091688_2_0_6"/>
<keyword evidence="3" id="KW-0804">Transcription</keyword>
<evidence type="ECO:0000256" key="1">
    <source>
        <dbReference type="ARBA" id="ARBA00023015"/>
    </source>
</evidence>